<dbReference type="EMBL" id="BGPR01169114">
    <property type="protein sequence ID" value="GBM24443.1"/>
    <property type="molecule type" value="Genomic_DNA"/>
</dbReference>
<comment type="caution">
    <text evidence="1">The sequence shown here is derived from an EMBL/GenBank/DDBJ whole genome shotgun (WGS) entry which is preliminary data.</text>
</comment>
<feature type="non-terminal residue" evidence="1">
    <location>
        <position position="1"/>
    </location>
</feature>
<evidence type="ECO:0000313" key="2">
    <source>
        <dbReference type="Proteomes" id="UP000499080"/>
    </source>
</evidence>
<sequence>DPEGVMLRVLIRRSGLGFLLTGEPQQGK</sequence>
<gene>
    <name evidence="1" type="ORF">AVEN_10847_1</name>
</gene>
<dbReference type="Proteomes" id="UP000499080">
    <property type="component" value="Unassembled WGS sequence"/>
</dbReference>
<proteinExistence type="predicted"/>
<reference evidence="1 2" key="1">
    <citation type="journal article" date="2019" name="Sci. Rep.">
        <title>Orb-weaving spider Araneus ventricosus genome elucidates the spidroin gene catalogue.</title>
        <authorList>
            <person name="Kono N."/>
            <person name="Nakamura H."/>
            <person name="Ohtoshi R."/>
            <person name="Moran D.A.P."/>
            <person name="Shinohara A."/>
            <person name="Yoshida Y."/>
            <person name="Fujiwara M."/>
            <person name="Mori M."/>
            <person name="Tomita M."/>
            <person name="Arakawa K."/>
        </authorList>
    </citation>
    <scope>NUCLEOTIDE SEQUENCE [LARGE SCALE GENOMIC DNA]</scope>
</reference>
<keyword evidence="2" id="KW-1185">Reference proteome</keyword>
<organism evidence="1 2">
    <name type="scientific">Araneus ventricosus</name>
    <name type="common">Orbweaver spider</name>
    <name type="synonym">Epeira ventricosa</name>
    <dbReference type="NCBI Taxonomy" id="182803"/>
    <lineage>
        <taxon>Eukaryota</taxon>
        <taxon>Metazoa</taxon>
        <taxon>Ecdysozoa</taxon>
        <taxon>Arthropoda</taxon>
        <taxon>Chelicerata</taxon>
        <taxon>Arachnida</taxon>
        <taxon>Araneae</taxon>
        <taxon>Araneomorphae</taxon>
        <taxon>Entelegynae</taxon>
        <taxon>Araneoidea</taxon>
        <taxon>Araneidae</taxon>
        <taxon>Araneus</taxon>
    </lineage>
</organism>
<dbReference type="AlphaFoldDB" id="A0A4Y2E5M4"/>
<evidence type="ECO:0000313" key="1">
    <source>
        <dbReference type="EMBL" id="GBM24443.1"/>
    </source>
</evidence>
<protein>
    <submittedName>
        <fullName evidence="1">Uncharacterized protein</fullName>
    </submittedName>
</protein>
<name>A0A4Y2E5M4_ARAVE</name>
<accession>A0A4Y2E5M4</accession>